<organism evidence="3 4">
    <name type="scientific">Zophobas morio</name>
    <dbReference type="NCBI Taxonomy" id="2755281"/>
    <lineage>
        <taxon>Eukaryota</taxon>
        <taxon>Metazoa</taxon>
        <taxon>Ecdysozoa</taxon>
        <taxon>Arthropoda</taxon>
        <taxon>Hexapoda</taxon>
        <taxon>Insecta</taxon>
        <taxon>Pterygota</taxon>
        <taxon>Neoptera</taxon>
        <taxon>Endopterygota</taxon>
        <taxon>Coleoptera</taxon>
        <taxon>Polyphaga</taxon>
        <taxon>Cucujiformia</taxon>
        <taxon>Tenebrionidae</taxon>
        <taxon>Zophobas</taxon>
    </lineage>
</organism>
<feature type="chain" id="PRO_5041304086" description="Platelet-derived growth factor (PDGF) family profile domain-containing protein" evidence="1">
    <location>
        <begin position="24"/>
        <end position="263"/>
    </location>
</feature>
<sequence>MCTFIKFFQVLVVVVLLSASGNTKRKKNKFSSENDVLEKSEVTLKFPTYALKMPPIITSRKRTNAKVDPVPVSCKSSNVTRSLNELRKKIRCIPRDTVVEVAAPDSSKVIPNTVVVKRCGGMCSGSKKCLPKKRTNVDFYVRTTDQKSGMVFCSRISVPEDTECQCDCPEKKRCSVDQKFDPTLCKCVCTNKEEERECVDKADVDSNFKWSAKTCSCGCRREKICTTGTTWERTECSFHEPKKCKFNNHYNQDGHSNQTKDSI</sequence>
<gene>
    <name evidence="3" type="ORF">Zmor_009621</name>
</gene>
<name>A0AA38IMF3_9CUCU</name>
<feature type="signal peptide" evidence="1">
    <location>
        <begin position="1"/>
        <end position="23"/>
    </location>
</feature>
<evidence type="ECO:0000259" key="2">
    <source>
        <dbReference type="PROSITE" id="PS50278"/>
    </source>
</evidence>
<dbReference type="PROSITE" id="PS50278">
    <property type="entry name" value="PDGF_2"/>
    <property type="match status" value="1"/>
</dbReference>
<dbReference type="Gene3D" id="2.10.90.10">
    <property type="entry name" value="Cystine-knot cytokines"/>
    <property type="match status" value="1"/>
</dbReference>
<keyword evidence="1" id="KW-0732">Signal</keyword>
<reference evidence="3" key="1">
    <citation type="journal article" date="2023" name="G3 (Bethesda)">
        <title>Whole genome assemblies of Zophobas morio and Tenebrio molitor.</title>
        <authorList>
            <person name="Kaur S."/>
            <person name="Stinson S.A."/>
            <person name="diCenzo G.C."/>
        </authorList>
    </citation>
    <scope>NUCLEOTIDE SEQUENCE</scope>
    <source>
        <strain evidence="3">QUZm001</strain>
    </source>
</reference>
<dbReference type="InterPro" id="IPR000072">
    <property type="entry name" value="PDGF/VEGF_dom"/>
</dbReference>
<dbReference type="GO" id="GO:0008083">
    <property type="term" value="F:growth factor activity"/>
    <property type="evidence" value="ECO:0007669"/>
    <property type="project" value="InterPro"/>
</dbReference>
<dbReference type="EMBL" id="JALNTZ010000003">
    <property type="protein sequence ID" value="KAJ3657843.1"/>
    <property type="molecule type" value="Genomic_DNA"/>
</dbReference>
<comment type="caution">
    <text evidence="3">The sequence shown here is derived from an EMBL/GenBank/DDBJ whole genome shotgun (WGS) entry which is preliminary data.</text>
</comment>
<feature type="domain" description="Platelet-derived growth factor (PDGF) family profile" evidence="2">
    <location>
        <begin position="78"/>
        <end position="166"/>
    </location>
</feature>
<evidence type="ECO:0000313" key="4">
    <source>
        <dbReference type="Proteomes" id="UP001168821"/>
    </source>
</evidence>
<proteinExistence type="predicted"/>
<dbReference type="Proteomes" id="UP001168821">
    <property type="component" value="Unassembled WGS sequence"/>
</dbReference>
<dbReference type="InterPro" id="IPR029034">
    <property type="entry name" value="Cystine-knot_cytokine"/>
</dbReference>
<accession>A0AA38IMF3</accession>
<keyword evidence="4" id="KW-1185">Reference proteome</keyword>
<dbReference type="AlphaFoldDB" id="A0AA38IMF3"/>
<protein>
    <recommendedName>
        <fullName evidence="2">Platelet-derived growth factor (PDGF) family profile domain-containing protein</fullName>
    </recommendedName>
</protein>
<evidence type="ECO:0000256" key="1">
    <source>
        <dbReference type="SAM" id="SignalP"/>
    </source>
</evidence>
<evidence type="ECO:0000313" key="3">
    <source>
        <dbReference type="EMBL" id="KAJ3657843.1"/>
    </source>
</evidence>
<dbReference type="GO" id="GO:0016020">
    <property type="term" value="C:membrane"/>
    <property type="evidence" value="ECO:0007669"/>
    <property type="project" value="InterPro"/>
</dbReference>
<dbReference type="SUPFAM" id="SSF57501">
    <property type="entry name" value="Cystine-knot cytokines"/>
    <property type="match status" value="1"/>
</dbReference>